<evidence type="ECO:0000256" key="2">
    <source>
        <dbReference type="ARBA" id="ARBA00023163"/>
    </source>
</evidence>
<proteinExistence type="predicted"/>
<dbReference type="OrthoDB" id="9803764at2"/>
<accession>A0A3M8SWN8</accession>
<dbReference type="Gene3D" id="3.40.50.880">
    <property type="match status" value="1"/>
</dbReference>
<dbReference type="RefSeq" id="WP_123086891.1">
    <property type="nucleotide sequence ID" value="NZ_RIBS01000002.1"/>
</dbReference>
<dbReference type="InterPro" id="IPR029062">
    <property type="entry name" value="Class_I_gatase-like"/>
</dbReference>
<evidence type="ECO:0000259" key="3">
    <source>
        <dbReference type="PROSITE" id="PS01124"/>
    </source>
</evidence>
<keyword evidence="1" id="KW-0805">Transcription regulation</keyword>
<dbReference type="InterPro" id="IPR052158">
    <property type="entry name" value="INH-QAR"/>
</dbReference>
<dbReference type="AlphaFoldDB" id="A0A3M8SWN8"/>
<dbReference type="InterPro" id="IPR018060">
    <property type="entry name" value="HTH_AraC"/>
</dbReference>
<evidence type="ECO:0000256" key="1">
    <source>
        <dbReference type="ARBA" id="ARBA00023015"/>
    </source>
</evidence>
<dbReference type="Pfam" id="PF12833">
    <property type="entry name" value="HTH_18"/>
    <property type="match status" value="1"/>
</dbReference>
<dbReference type="InterPro" id="IPR002818">
    <property type="entry name" value="DJ-1/PfpI"/>
</dbReference>
<evidence type="ECO:0000313" key="4">
    <source>
        <dbReference type="EMBL" id="RNF85105.1"/>
    </source>
</evidence>
<dbReference type="GO" id="GO:0003700">
    <property type="term" value="F:DNA-binding transcription factor activity"/>
    <property type="evidence" value="ECO:0007669"/>
    <property type="project" value="InterPro"/>
</dbReference>
<gene>
    <name evidence="4" type="ORF">EER27_04810</name>
</gene>
<dbReference type="Pfam" id="PF01965">
    <property type="entry name" value="DJ-1_PfpI"/>
    <property type="match status" value="1"/>
</dbReference>
<organism evidence="4 5">
    <name type="scientific">Montanilutibacter psychrotolerans</name>
    <dbReference type="NCBI Taxonomy" id="1327343"/>
    <lineage>
        <taxon>Bacteria</taxon>
        <taxon>Pseudomonadati</taxon>
        <taxon>Pseudomonadota</taxon>
        <taxon>Gammaproteobacteria</taxon>
        <taxon>Lysobacterales</taxon>
        <taxon>Lysobacteraceae</taxon>
        <taxon>Montanilutibacter</taxon>
    </lineage>
</organism>
<dbReference type="SUPFAM" id="SSF52317">
    <property type="entry name" value="Class I glutamine amidotransferase-like"/>
    <property type="match status" value="1"/>
</dbReference>
<protein>
    <submittedName>
        <fullName evidence="4">Helix-turn-helix domain-containing protein</fullName>
    </submittedName>
</protein>
<dbReference type="Gene3D" id="1.10.10.60">
    <property type="entry name" value="Homeodomain-like"/>
    <property type="match status" value="1"/>
</dbReference>
<dbReference type="PANTHER" id="PTHR43130">
    <property type="entry name" value="ARAC-FAMILY TRANSCRIPTIONAL REGULATOR"/>
    <property type="match status" value="1"/>
</dbReference>
<dbReference type="Proteomes" id="UP000267049">
    <property type="component" value="Unassembled WGS sequence"/>
</dbReference>
<dbReference type="EMBL" id="RIBS01000002">
    <property type="protein sequence ID" value="RNF85105.1"/>
    <property type="molecule type" value="Genomic_DNA"/>
</dbReference>
<dbReference type="SMART" id="SM00342">
    <property type="entry name" value="HTH_ARAC"/>
    <property type="match status" value="1"/>
</dbReference>
<keyword evidence="5" id="KW-1185">Reference proteome</keyword>
<dbReference type="PROSITE" id="PS01124">
    <property type="entry name" value="HTH_ARAC_FAMILY_2"/>
    <property type="match status" value="1"/>
</dbReference>
<name>A0A3M8SWN8_9GAMM</name>
<evidence type="ECO:0000313" key="5">
    <source>
        <dbReference type="Proteomes" id="UP000267049"/>
    </source>
</evidence>
<dbReference type="GO" id="GO:0043565">
    <property type="term" value="F:sequence-specific DNA binding"/>
    <property type="evidence" value="ECO:0007669"/>
    <property type="project" value="InterPro"/>
</dbReference>
<dbReference type="PANTHER" id="PTHR43130:SF3">
    <property type="entry name" value="HTH-TYPE TRANSCRIPTIONAL REGULATOR RV1931C"/>
    <property type="match status" value="1"/>
</dbReference>
<sequence>MLAYAGAQSLDITGPLEVFALASRQAQEDAPCSEPLYRLQVLSVDMQPIVLASGMRLLPDMACGDMTQVPDTLLVCGGMGDALDIARADATLVHWLRTASMQVRRVASVCSGALLLAEAGLLDDREATTHWSDLRELRQRYPRVRVQPDAIYTRDGEVWTSAGITTGMDMALAMVAADHGQALALKVAKRMVMASKRSGGQSQFSRQLQALDLPDQFAQLARWIPDNLCLDLSVGQLAQRMHMSPRQFCRRFMAAFSATPQKYVEQLRVEAAKPLLESSRKDIKRIADECGFGSADTMRRTFVRLLGVSPAAYRARLSR</sequence>
<dbReference type="CDD" id="cd03137">
    <property type="entry name" value="GATase1_AraC_1"/>
    <property type="match status" value="1"/>
</dbReference>
<feature type="domain" description="HTH araC/xylS-type" evidence="3">
    <location>
        <begin position="218"/>
        <end position="316"/>
    </location>
</feature>
<dbReference type="InterPro" id="IPR009057">
    <property type="entry name" value="Homeodomain-like_sf"/>
</dbReference>
<dbReference type="SUPFAM" id="SSF46689">
    <property type="entry name" value="Homeodomain-like"/>
    <property type="match status" value="2"/>
</dbReference>
<comment type="caution">
    <text evidence="4">The sequence shown here is derived from an EMBL/GenBank/DDBJ whole genome shotgun (WGS) entry which is preliminary data.</text>
</comment>
<reference evidence="4 5" key="1">
    <citation type="submission" date="2018-11" db="EMBL/GenBank/DDBJ databases">
        <title>Lysobacter cryohumiis sp. nov., isolated from soil in the Tianshan Mountains, Xinjiang, China.</title>
        <authorList>
            <person name="Luo Y."/>
            <person name="Sheng H."/>
        </authorList>
    </citation>
    <scope>NUCLEOTIDE SEQUENCE [LARGE SCALE GENOMIC DNA]</scope>
    <source>
        <strain evidence="4 5">ZS60</strain>
    </source>
</reference>
<keyword evidence="2" id="KW-0804">Transcription</keyword>